<dbReference type="CDD" id="cd00590">
    <property type="entry name" value="RRM_SF"/>
    <property type="match status" value="2"/>
</dbReference>
<feature type="region of interest" description="Disordered" evidence="4">
    <location>
        <begin position="540"/>
        <end position="570"/>
    </location>
</feature>
<dbReference type="OrthoDB" id="439808at2759"/>
<dbReference type="InterPro" id="IPR035979">
    <property type="entry name" value="RBD_domain_sf"/>
</dbReference>
<dbReference type="GO" id="GO:0003729">
    <property type="term" value="F:mRNA binding"/>
    <property type="evidence" value="ECO:0007669"/>
    <property type="project" value="TreeGrafter"/>
</dbReference>
<dbReference type="SMART" id="SM00360">
    <property type="entry name" value="RRM"/>
    <property type="match status" value="1"/>
</dbReference>
<dbReference type="Gene3D" id="3.30.70.330">
    <property type="match status" value="2"/>
</dbReference>
<keyword evidence="3" id="KW-0175">Coiled coil</keyword>
<dbReference type="SUPFAM" id="SSF54928">
    <property type="entry name" value="RNA-binding domain, RBD"/>
    <property type="match status" value="1"/>
</dbReference>
<proteinExistence type="predicted"/>
<evidence type="ECO:0000256" key="2">
    <source>
        <dbReference type="PROSITE-ProRule" id="PRU00176"/>
    </source>
</evidence>
<feature type="compositionally biased region" description="Basic and acidic residues" evidence="4">
    <location>
        <begin position="69"/>
        <end position="88"/>
    </location>
</feature>
<evidence type="ECO:0000313" key="7">
    <source>
        <dbReference type="Proteomes" id="UP000654075"/>
    </source>
</evidence>
<dbReference type="PANTHER" id="PTHR23003:SF17">
    <property type="entry name" value="RNA-BINDING PROTEIN PIN4"/>
    <property type="match status" value="1"/>
</dbReference>
<name>A0A813GKV7_POLGL</name>
<dbReference type="PANTHER" id="PTHR23003">
    <property type="entry name" value="RNA RECOGNITION MOTIF RRM DOMAIN CONTAINING PROTEIN"/>
    <property type="match status" value="1"/>
</dbReference>
<feature type="coiled-coil region" evidence="3">
    <location>
        <begin position="366"/>
        <end position="397"/>
    </location>
</feature>
<dbReference type="EMBL" id="CAJNNV010029114">
    <property type="protein sequence ID" value="CAE8627163.1"/>
    <property type="molecule type" value="Genomic_DNA"/>
</dbReference>
<evidence type="ECO:0000256" key="1">
    <source>
        <dbReference type="ARBA" id="ARBA00022884"/>
    </source>
</evidence>
<reference evidence="6" key="1">
    <citation type="submission" date="2021-02" db="EMBL/GenBank/DDBJ databases">
        <authorList>
            <person name="Dougan E. K."/>
            <person name="Rhodes N."/>
            <person name="Thang M."/>
            <person name="Chan C."/>
        </authorList>
    </citation>
    <scope>NUCLEOTIDE SEQUENCE</scope>
</reference>
<dbReference type="InterPro" id="IPR012677">
    <property type="entry name" value="Nucleotide-bd_a/b_plait_sf"/>
</dbReference>
<evidence type="ECO:0000256" key="4">
    <source>
        <dbReference type="SAM" id="MobiDB-lite"/>
    </source>
</evidence>
<dbReference type="GO" id="GO:0005634">
    <property type="term" value="C:nucleus"/>
    <property type="evidence" value="ECO:0007669"/>
    <property type="project" value="TreeGrafter"/>
</dbReference>
<dbReference type="InterPro" id="IPR000504">
    <property type="entry name" value="RRM_dom"/>
</dbReference>
<feature type="compositionally biased region" description="Basic and acidic residues" evidence="4">
    <location>
        <begin position="96"/>
        <end position="106"/>
    </location>
</feature>
<accession>A0A813GKV7</accession>
<evidence type="ECO:0000313" key="6">
    <source>
        <dbReference type="EMBL" id="CAE8627163.1"/>
    </source>
</evidence>
<keyword evidence="1 2" id="KW-0694">RNA-binding</keyword>
<dbReference type="InterPro" id="IPR050374">
    <property type="entry name" value="RRT5_SRSF_SR"/>
</dbReference>
<dbReference type="Proteomes" id="UP000654075">
    <property type="component" value="Unassembled WGS sequence"/>
</dbReference>
<feature type="compositionally biased region" description="Low complexity" evidence="4">
    <location>
        <begin position="125"/>
        <end position="144"/>
    </location>
</feature>
<dbReference type="GO" id="GO:0005737">
    <property type="term" value="C:cytoplasm"/>
    <property type="evidence" value="ECO:0007669"/>
    <property type="project" value="TreeGrafter"/>
</dbReference>
<comment type="caution">
    <text evidence="6">The sequence shown here is derived from an EMBL/GenBank/DDBJ whole genome shotgun (WGS) entry which is preliminary data.</text>
</comment>
<dbReference type="PROSITE" id="PS50102">
    <property type="entry name" value="RRM"/>
    <property type="match status" value="1"/>
</dbReference>
<protein>
    <recommendedName>
        <fullName evidence="5">RRM domain-containing protein</fullName>
    </recommendedName>
</protein>
<keyword evidence="7" id="KW-1185">Reference proteome</keyword>
<feature type="domain" description="RRM" evidence="5">
    <location>
        <begin position="170"/>
        <end position="245"/>
    </location>
</feature>
<feature type="compositionally biased region" description="Pro residues" evidence="4">
    <location>
        <begin position="145"/>
        <end position="161"/>
    </location>
</feature>
<evidence type="ECO:0000256" key="3">
    <source>
        <dbReference type="SAM" id="Coils"/>
    </source>
</evidence>
<sequence length="570" mass="62182">MWQRVKDRLGELCALLPVAPNMLVTFHRKPLISDFCRDAGFNVRKADMVGSGVAVVDFVEPRSARDAAKELHGRDVDGHRISAHEDGRPPFGGKGGRRDNQEEHRSHGPAGGDRGYQRRANEATPSSARPSHSPMPSSSKAAPPSRQPPAVQQPPKRPAPEPAEDARSLRRLFAENLGPTVDWKKLKDLFKGFFEVAYAGVIEVSSGESYGIVEFLSRSDALEACMQFNGVLLDEEPVRLRQDRGEFAELKSAKRRKLSEEVQPAMTLAHTGSGGITGCRRQILVLALRAGGCNPRDELTLARRKFCRQEQMLKDASHEQEAIHQALLRERTSLQECLERHRTHLARLRREAAELDSWQSGVTVSRRAALKRVRASVEEMKEAEQNEAKRLASAEKSLAMWQRVDSDGRHRRFLAQVEAKRRRLEERLRCLPPEQAAARPCAALAAAAAAGERAAAAKSSGAAAANQRSTSRLATAASREVAAARFPADWAARAGARSTATTATTPATAATASEISLSATAATERTGATATATATATTATAKPLVQQQQQQEQQQQAAKRHRRLSGDAKT</sequence>
<evidence type="ECO:0000259" key="5">
    <source>
        <dbReference type="PROSITE" id="PS50102"/>
    </source>
</evidence>
<gene>
    <name evidence="6" type="ORF">PGLA1383_LOCUS43991</name>
</gene>
<dbReference type="AlphaFoldDB" id="A0A813GKV7"/>
<organism evidence="6 7">
    <name type="scientific">Polarella glacialis</name>
    <name type="common">Dinoflagellate</name>
    <dbReference type="NCBI Taxonomy" id="89957"/>
    <lineage>
        <taxon>Eukaryota</taxon>
        <taxon>Sar</taxon>
        <taxon>Alveolata</taxon>
        <taxon>Dinophyceae</taxon>
        <taxon>Suessiales</taxon>
        <taxon>Suessiaceae</taxon>
        <taxon>Polarella</taxon>
    </lineage>
</organism>
<dbReference type="Pfam" id="PF00076">
    <property type="entry name" value="RRM_1"/>
    <property type="match status" value="1"/>
</dbReference>
<feature type="compositionally biased region" description="Low complexity" evidence="4">
    <location>
        <begin position="540"/>
        <end position="556"/>
    </location>
</feature>
<feature type="region of interest" description="Disordered" evidence="4">
    <location>
        <begin position="69"/>
        <end position="165"/>
    </location>
</feature>